<sequence>MNFNLNKRNFEPNFMTPFNPIKKARMIDGEEKPSFKPFSSSIDFGNATNENSCDSECHRTKYKVHHKCKHHEENNLKNTFQFKAKPMPNFSKPFVPKHFKNNTTQFQEFNLSCYSKEAAKSNLVSRCDTPDSMFSSFWSQQSTDSLKNFTFKARPMPDFSNPSYNIFGKVSDKINRPASVNEKKNLYKDPEETDFGNSMDVDL</sequence>
<comment type="similarity">
    <text evidence="2">Belongs to the TPX2 family.</text>
</comment>
<dbReference type="GO" id="GO:0005856">
    <property type="term" value="C:cytoskeleton"/>
    <property type="evidence" value="ECO:0007669"/>
    <property type="project" value="UniProtKB-SubCell"/>
</dbReference>
<dbReference type="Proteomes" id="UP000187209">
    <property type="component" value="Unassembled WGS sequence"/>
</dbReference>
<keyword evidence="4" id="KW-0206">Cytoskeleton</keyword>
<evidence type="ECO:0000256" key="2">
    <source>
        <dbReference type="ARBA" id="ARBA00005885"/>
    </source>
</evidence>
<feature type="region of interest" description="Disordered" evidence="5">
    <location>
        <begin position="178"/>
        <end position="203"/>
    </location>
</feature>
<dbReference type="AlphaFoldDB" id="A0A1R2CGP7"/>
<dbReference type="Pfam" id="PF06886">
    <property type="entry name" value="TPX2"/>
    <property type="match status" value="1"/>
</dbReference>
<evidence type="ECO:0000256" key="3">
    <source>
        <dbReference type="ARBA" id="ARBA00022490"/>
    </source>
</evidence>
<evidence type="ECO:0000256" key="4">
    <source>
        <dbReference type="ARBA" id="ARBA00023212"/>
    </source>
</evidence>
<evidence type="ECO:0000256" key="5">
    <source>
        <dbReference type="SAM" id="MobiDB-lite"/>
    </source>
</evidence>
<keyword evidence="3" id="KW-0963">Cytoplasm</keyword>
<name>A0A1R2CGP7_9CILI</name>
<comment type="subcellular location">
    <subcellularLocation>
        <location evidence="1">Cytoplasm</location>
        <location evidence="1">Cytoskeleton</location>
    </subcellularLocation>
</comment>
<protein>
    <recommendedName>
        <fullName evidence="6">TPX2 C-terminal domain-containing protein</fullName>
    </recommendedName>
</protein>
<evidence type="ECO:0000256" key="1">
    <source>
        <dbReference type="ARBA" id="ARBA00004245"/>
    </source>
</evidence>
<gene>
    <name evidence="7" type="ORF">SteCoe_9906</name>
</gene>
<organism evidence="7 8">
    <name type="scientific">Stentor coeruleus</name>
    <dbReference type="NCBI Taxonomy" id="5963"/>
    <lineage>
        <taxon>Eukaryota</taxon>
        <taxon>Sar</taxon>
        <taxon>Alveolata</taxon>
        <taxon>Ciliophora</taxon>
        <taxon>Postciliodesmatophora</taxon>
        <taxon>Heterotrichea</taxon>
        <taxon>Heterotrichida</taxon>
        <taxon>Stentoridae</taxon>
        <taxon>Stentor</taxon>
    </lineage>
</organism>
<comment type="caution">
    <text evidence="7">The sequence shown here is derived from an EMBL/GenBank/DDBJ whole genome shotgun (WGS) entry which is preliminary data.</text>
</comment>
<feature type="compositionally biased region" description="Basic and acidic residues" evidence="5">
    <location>
        <begin position="178"/>
        <end position="190"/>
    </location>
</feature>
<evidence type="ECO:0000313" key="7">
    <source>
        <dbReference type="EMBL" id="OMJ88173.1"/>
    </source>
</evidence>
<evidence type="ECO:0000313" key="8">
    <source>
        <dbReference type="Proteomes" id="UP000187209"/>
    </source>
</evidence>
<reference evidence="7 8" key="1">
    <citation type="submission" date="2016-11" db="EMBL/GenBank/DDBJ databases">
        <title>The macronuclear genome of Stentor coeruleus: a giant cell with tiny introns.</title>
        <authorList>
            <person name="Slabodnick M."/>
            <person name="Ruby J.G."/>
            <person name="Reiff S.B."/>
            <person name="Swart E.C."/>
            <person name="Gosai S."/>
            <person name="Prabakaran S."/>
            <person name="Witkowska E."/>
            <person name="Larue G.E."/>
            <person name="Fisher S."/>
            <person name="Freeman R.M."/>
            <person name="Gunawardena J."/>
            <person name="Chu W."/>
            <person name="Stover N.A."/>
            <person name="Gregory B.D."/>
            <person name="Nowacki M."/>
            <person name="Derisi J."/>
            <person name="Roy S.W."/>
            <person name="Marshall W.F."/>
            <person name="Sood P."/>
        </authorList>
    </citation>
    <scope>NUCLEOTIDE SEQUENCE [LARGE SCALE GENOMIC DNA]</scope>
    <source>
        <strain evidence="7">WM001</strain>
    </source>
</reference>
<dbReference type="EMBL" id="MPUH01000157">
    <property type="protein sequence ID" value="OMJ88173.1"/>
    <property type="molecule type" value="Genomic_DNA"/>
</dbReference>
<feature type="domain" description="TPX2 C-terminal" evidence="6">
    <location>
        <begin position="65"/>
        <end position="104"/>
    </location>
</feature>
<proteinExistence type="inferred from homology"/>
<evidence type="ECO:0000259" key="6">
    <source>
        <dbReference type="Pfam" id="PF06886"/>
    </source>
</evidence>
<keyword evidence="8" id="KW-1185">Reference proteome</keyword>
<dbReference type="InterPro" id="IPR027329">
    <property type="entry name" value="TPX2_C"/>
</dbReference>
<accession>A0A1R2CGP7</accession>